<accession>A0ABC8SVS0</accession>
<evidence type="ECO:0000313" key="2">
    <source>
        <dbReference type="EMBL" id="CAK9158983.1"/>
    </source>
</evidence>
<keyword evidence="3" id="KW-1185">Reference proteome</keyword>
<dbReference type="EMBL" id="CAUOFW020003280">
    <property type="protein sequence ID" value="CAK9158983.1"/>
    <property type="molecule type" value="Genomic_DNA"/>
</dbReference>
<evidence type="ECO:0000256" key="1">
    <source>
        <dbReference type="SAM" id="MobiDB-lite"/>
    </source>
</evidence>
<protein>
    <submittedName>
        <fullName evidence="2">Uncharacterized protein</fullName>
    </submittedName>
</protein>
<dbReference type="Proteomes" id="UP001642360">
    <property type="component" value="Unassembled WGS sequence"/>
</dbReference>
<sequence length="91" mass="9695">MACKEPRVLALKGTQTRSTEGISSINAWLTLATSSKRLPPELLATTGLGRLELEPSTPPRKGLRCTGPTSELRDTTPIVASPVVGKVRAWA</sequence>
<dbReference type="AlphaFoldDB" id="A0ABC8SVS0"/>
<evidence type="ECO:0000313" key="3">
    <source>
        <dbReference type="Proteomes" id="UP001642360"/>
    </source>
</evidence>
<organism evidence="2 3">
    <name type="scientific">Ilex paraguariensis</name>
    <name type="common">yerba mate</name>
    <dbReference type="NCBI Taxonomy" id="185542"/>
    <lineage>
        <taxon>Eukaryota</taxon>
        <taxon>Viridiplantae</taxon>
        <taxon>Streptophyta</taxon>
        <taxon>Embryophyta</taxon>
        <taxon>Tracheophyta</taxon>
        <taxon>Spermatophyta</taxon>
        <taxon>Magnoliopsida</taxon>
        <taxon>eudicotyledons</taxon>
        <taxon>Gunneridae</taxon>
        <taxon>Pentapetalae</taxon>
        <taxon>asterids</taxon>
        <taxon>campanulids</taxon>
        <taxon>Aquifoliales</taxon>
        <taxon>Aquifoliaceae</taxon>
        <taxon>Ilex</taxon>
    </lineage>
</organism>
<comment type="caution">
    <text evidence="2">The sequence shown here is derived from an EMBL/GenBank/DDBJ whole genome shotgun (WGS) entry which is preliminary data.</text>
</comment>
<reference evidence="2 3" key="1">
    <citation type="submission" date="2024-02" db="EMBL/GenBank/DDBJ databases">
        <authorList>
            <person name="Vignale AGUSTIN F."/>
            <person name="Sosa J E."/>
            <person name="Modenutti C."/>
        </authorList>
    </citation>
    <scope>NUCLEOTIDE SEQUENCE [LARGE SCALE GENOMIC DNA]</scope>
</reference>
<proteinExistence type="predicted"/>
<gene>
    <name evidence="2" type="ORF">ILEXP_LOCUS27660</name>
</gene>
<name>A0ABC8SVS0_9AQUA</name>
<feature type="region of interest" description="Disordered" evidence="1">
    <location>
        <begin position="51"/>
        <end position="74"/>
    </location>
</feature>